<dbReference type="InterPro" id="IPR027434">
    <property type="entry name" value="Homing_endonucl"/>
</dbReference>
<organism evidence="1 2">
    <name type="scientific">Polarella glacialis</name>
    <name type="common">Dinoflagellate</name>
    <dbReference type="NCBI Taxonomy" id="89957"/>
    <lineage>
        <taxon>Eukaryota</taxon>
        <taxon>Sar</taxon>
        <taxon>Alveolata</taxon>
        <taxon>Dinophyceae</taxon>
        <taxon>Suessiales</taxon>
        <taxon>Suessiaceae</taxon>
        <taxon>Polarella</taxon>
    </lineage>
</organism>
<evidence type="ECO:0000313" key="1">
    <source>
        <dbReference type="EMBL" id="CAE8710063.1"/>
    </source>
</evidence>
<proteinExistence type="predicted"/>
<dbReference type="Proteomes" id="UP000626109">
    <property type="component" value="Unassembled WGS sequence"/>
</dbReference>
<dbReference type="Gene3D" id="3.10.28.10">
    <property type="entry name" value="Homing endonucleases"/>
    <property type="match status" value="1"/>
</dbReference>
<reference evidence="1" key="1">
    <citation type="submission" date="2021-02" db="EMBL/GenBank/DDBJ databases">
        <authorList>
            <person name="Dougan E. K."/>
            <person name="Rhodes N."/>
            <person name="Thang M."/>
            <person name="Chan C."/>
        </authorList>
    </citation>
    <scope>NUCLEOTIDE SEQUENCE</scope>
</reference>
<evidence type="ECO:0000313" key="2">
    <source>
        <dbReference type="Proteomes" id="UP000626109"/>
    </source>
</evidence>
<dbReference type="SUPFAM" id="SSF55608">
    <property type="entry name" value="Homing endonucleases"/>
    <property type="match status" value="2"/>
</dbReference>
<protein>
    <recommendedName>
        <fullName evidence="3">LAGLIDADG endonuclease</fullName>
    </recommendedName>
</protein>
<sequence length="420" mass="47164">MFYVARHGFSPQKRLLWLRWQRQVRNGCSKGTDVGRNRVELSTNHCTWPSTPQQNLERRCIRLKVLLDRLRLPAITHFQAFGKDHELPVLADPKQQLRELFDNELSYLAGFFDGDGCVTPAQKLSGCTLSVSQSSHHAEALLLFRQAFGGSITMERPGQGSRKPTIAWRVCGRSARRAAATLSRSSLLKHSQLQIASDWPSCPSKREESAVTLKMMKATPKCSHLSCSWSYVAGFFDAEGYISVPPDQLGIRLGIPQKHPGILHIVHAFLKAEGILAIMYHEHSRHVSRLMVLRVPALRLMLTRMLAAGMHVKRKSAEVALAITPGRHAESRRHLAALAGNQGRYARLDSEGCQRSSAIVRMGQRSCYHASHGRHNVSELLEKQLLELRREHALCNANTRVHRLRADIRSLLQLGASLVM</sequence>
<dbReference type="EMBL" id="CAJNNW010031939">
    <property type="protein sequence ID" value="CAE8710063.1"/>
    <property type="molecule type" value="Genomic_DNA"/>
</dbReference>
<dbReference type="AlphaFoldDB" id="A0A813KPT4"/>
<accession>A0A813KPT4</accession>
<evidence type="ECO:0008006" key="3">
    <source>
        <dbReference type="Google" id="ProtNLM"/>
    </source>
</evidence>
<name>A0A813KPT4_POLGL</name>
<gene>
    <name evidence="1" type="ORF">PGLA2088_LOCUS35766</name>
</gene>
<comment type="caution">
    <text evidence="1">The sequence shown here is derived from an EMBL/GenBank/DDBJ whole genome shotgun (WGS) entry which is preliminary data.</text>
</comment>